<name>E8LY97_9VIBR</name>
<evidence type="ECO:0000256" key="1">
    <source>
        <dbReference type="ARBA" id="ARBA00008007"/>
    </source>
</evidence>
<comment type="caution">
    <text evidence="3">The sequence shown here is derived from an EMBL/GenBank/DDBJ whole genome shotgun (WGS) entry which is preliminary data.</text>
</comment>
<dbReference type="SUPFAM" id="SSF53271">
    <property type="entry name" value="PRTase-like"/>
    <property type="match status" value="1"/>
</dbReference>
<feature type="domain" description="Phosphoribosyltransferase" evidence="2">
    <location>
        <begin position="83"/>
        <end position="177"/>
    </location>
</feature>
<dbReference type="InterPro" id="IPR029057">
    <property type="entry name" value="PRTase-like"/>
</dbReference>
<dbReference type="Proteomes" id="UP000004371">
    <property type="component" value="Unassembled WGS sequence"/>
</dbReference>
<dbReference type="eggNOG" id="COG1040">
    <property type="taxonomic scope" value="Bacteria"/>
</dbReference>
<evidence type="ECO:0000259" key="2">
    <source>
        <dbReference type="Pfam" id="PF00156"/>
    </source>
</evidence>
<dbReference type="Pfam" id="PF00156">
    <property type="entry name" value="Pribosyltran"/>
    <property type="match status" value="1"/>
</dbReference>
<protein>
    <submittedName>
        <fullName evidence="3">ComF family protein</fullName>
    </submittedName>
</protein>
<dbReference type="PANTHER" id="PTHR47505">
    <property type="entry name" value="DNA UTILIZATION PROTEIN YHGH"/>
    <property type="match status" value="1"/>
</dbReference>
<keyword evidence="4" id="KW-1185">Reference proteome</keyword>
<comment type="similarity">
    <text evidence="1">Belongs to the ComF/GntX family.</text>
</comment>
<reference evidence="3 4" key="1">
    <citation type="journal article" date="2012" name="Int. J. Syst. Evol. Microbiol.">
        <title>Vibrio caribbeanicus sp. nov., isolated from the marine sponge Scleritoderma cyanea.</title>
        <authorList>
            <person name="Hoffmann M."/>
            <person name="Monday S.R."/>
            <person name="Allard M.W."/>
            <person name="Strain E.A."/>
            <person name="Whittaker P."/>
            <person name="Naum M."/>
            <person name="McCarthy P.J."/>
            <person name="Lopez J.V."/>
            <person name="Fischer M."/>
            <person name="Brown E.W."/>
        </authorList>
    </citation>
    <scope>NUCLEOTIDE SEQUENCE [LARGE SCALE GENOMIC DNA]</scope>
    <source>
        <strain evidence="3 4">LMG 20546</strain>
    </source>
</reference>
<proteinExistence type="inferred from homology"/>
<dbReference type="Gene3D" id="3.40.50.2020">
    <property type="match status" value="1"/>
</dbReference>
<dbReference type="AlphaFoldDB" id="E8LY97"/>
<evidence type="ECO:0000313" key="3">
    <source>
        <dbReference type="EMBL" id="EGA64348.1"/>
    </source>
</evidence>
<evidence type="ECO:0000313" key="4">
    <source>
        <dbReference type="Proteomes" id="UP000004371"/>
    </source>
</evidence>
<accession>E8LY97</accession>
<dbReference type="RefSeq" id="WP_006880821.1">
    <property type="nucleotide sequence ID" value="NZ_AEVS01000089.1"/>
</dbReference>
<dbReference type="EMBL" id="AEVS01000089">
    <property type="protein sequence ID" value="EGA64348.1"/>
    <property type="molecule type" value="Genomic_DNA"/>
</dbReference>
<dbReference type="CDD" id="cd06223">
    <property type="entry name" value="PRTases_typeI"/>
    <property type="match status" value="1"/>
</dbReference>
<dbReference type="InterPro" id="IPR000836">
    <property type="entry name" value="PRTase_dom"/>
</dbReference>
<gene>
    <name evidence="3" type="ORF">VIBR0546_13462</name>
</gene>
<sequence>MVAEVVACGECLKHPPIWHRVYCVGDYQPPLSSYVYRFKYQGQFWQTGKLSSLLATRIDQPAQLLTSVPMHWRRYWRRGYNQSEMLASSLASRLELPYQSLFRRVRATPPQAGLNRAHRKDNLRGAFSIKSRPLAVEHVAIVDDVLTTGSTVYHLCKLLLDAGVKTVDIYCICRTPEPAS</sequence>
<dbReference type="PANTHER" id="PTHR47505:SF1">
    <property type="entry name" value="DNA UTILIZATION PROTEIN YHGH"/>
    <property type="match status" value="1"/>
</dbReference>
<organism evidence="3 4">
    <name type="scientific">Vibrio brasiliensis LMG 20546</name>
    <dbReference type="NCBI Taxonomy" id="945543"/>
    <lineage>
        <taxon>Bacteria</taxon>
        <taxon>Pseudomonadati</taxon>
        <taxon>Pseudomonadota</taxon>
        <taxon>Gammaproteobacteria</taxon>
        <taxon>Vibrionales</taxon>
        <taxon>Vibrionaceae</taxon>
        <taxon>Vibrio</taxon>
        <taxon>Vibrio oreintalis group</taxon>
    </lineage>
</organism>
<dbReference type="InterPro" id="IPR051910">
    <property type="entry name" value="ComF/GntX_DNA_util-trans"/>
</dbReference>
<dbReference type="STRING" id="945543.VIBR0546_13462"/>